<comment type="similarity">
    <text evidence="1">Belongs to the FAD-dependent oxidoreductase family.</text>
</comment>
<sequence length="501" mass="55848">MLKSKDNFLSLKQRLDNQRAEPPSKRPQKKSSGYNQSVFSENNASRSSIFSFSNKSFFSNFINSSKKEISSFSLKSKLGLNSSQKSNDSRSFTTALSSPRSLQKSSITLSHKVVIIGGSISGVCAAKYIEDRCSSAALITLIEPQSKVFLKLGAPSGLFDSTLIQSLFVSPTSIFKLPHNVVLRNKAVSIQQDHLVMSIGPPIYFDTLIIATGCSFPPPVCYPDLDPSLTSNMLLRYFQAISKSKSVLVIGGGPTGIETCLRLLNDFPKVSVTLIHDQKMVLHDYYPEQYRKKVQSYLINSNVKLILNDSANIRSFANFGYPPKGRWIETTSGKMYFFDLQINCSGCHGNSDFIKGSFLDYERVVDPVSKLIKVNRYLQVDQHQNIFAIGDVNNIAGLKSADRAKSQAQVVAKNISILIRSSTQPSSNPNPRFLEWTPDSNLARDSIVLNEKQVQGEEYPGFETELEASSSYHFHEVSLRKTDLIKKVHKLYNTSNTKTKK</sequence>
<dbReference type="GO" id="GO:0005737">
    <property type="term" value="C:cytoplasm"/>
    <property type="evidence" value="ECO:0007669"/>
    <property type="project" value="TreeGrafter"/>
</dbReference>
<dbReference type="PANTHER" id="PTHR43735">
    <property type="entry name" value="APOPTOSIS-INDUCING FACTOR 1"/>
    <property type="match status" value="1"/>
</dbReference>
<keyword evidence="4" id="KW-0560">Oxidoreductase</keyword>
<dbReference type="GO" id="GO:0004174">
    <property type="term" value="F:electron-transferring-flavoprotein dehydrogenase activity"/>
    <property type="evidence" value="ECO:0007669"/>
    <property type="project" value="TreeGrafter"/>
</dbReference>
<dbReference type="GO" id="GO:0050660">
    <property type="term" value="F:flavin adenine dinucleotide binding"/>
    <property type="evidence" value="ECO:0007669"/>
    <property type="project" value="TreeGrafter"/>
</dbReference>
<dbReference type="Gene3D" id="3.50.50.100">
    <property type="match status" value="1"/>
</dbReference>
<evidence type="ECO:0000256" key="4">
    <source>
        <dbReference type="ARBA" id="ARBA00023002"/>
    </source>
</evidence>
<dbReference type="Pfam" id="PF07992">
    <property type="entry name" value="Pyr_redox_2"/>
    <property type="match status" value="1"/>
</dbReference>
<accession>A0A2T9ZL01</accession>
<dbReference type="SUPFAM" id="SSF51905">
    <property type="entry name" value="FAD/NAD(P)-binding domain"/>
    <property type="match status" value="2"/>
</dbReference>
<evidence type="ECO:0000256" key="2">
    <source>
        <dbReference type="ARBA" id="ARBA00022630"/>
    </source>
</evidence>
<dbReference type="Proteomes" id="UP000245609">
    <property type="component" value="Unassembled WGS sequence"/>
</dbReference>
<dbReference type="PANTHER" id="PTHR43735:SF3">
    <property type="entry name" value="FERROPTOSIS SUPPRESSOR PROTEIN 1"/>
    <property type="match status" value="1"/>
</dbReference>
<evidence type="ECO:0000256" key="3">
    <source>
        <dbReference type="ARBA" id="ARBA00022827"/>
    </source>
</evidence>
<keyword evidence="2" id="KW-0285">Flavoprotein</keyword>
<comment type="caution">
    <text evidence="7">The sequence shown here is derived from an EMBL/GenBank/DDBJ whole genome shotgun (WGS) entry which is preliminary data.</text>
</comment>
<evidence type="ECO:0000259" key="6">
    <source>
        <dbReference type="Pfam" id="PF07992"/>
    </source>
</evidence>
<dbReference type="InterPro" id="IPR036188">
    <property type="entry name" value="FAD/NAD-bd_sf"/>
</dbReference>
<feature type="domain" description="FAD/NAD(P)-binding" evidence="6">
    <location>
        <begin position="112"/>
        <end position="408"/>
    </location>
</feature>
<name>A0A2T9ZL01_9FUNG</name>
<evidence type="ECO:0000256" key="5">
    <source>
        <dbReference type="SAM" id="MobiDB-lite"/>
    </source>
</evidence>
<feature type="compositionally biased region" description="Basic and acidic residues" evidence="5">
    <location>
        <begin position="13"/>
        <end position="24"/>
    </location>
</feature>
<dbReference type="PRINTS" id="PR00469">
    <property type="entry name" value="PNDRDTASEII"/>
</dbReference>
<gene>
    <name evidence="7" type="ORF">BB560_000217</name>
</gene>
<keyword evidence="8" id="KW-1185">Reference proteome</keyword>
<dbReference type="Gene3D" id="3.50.50.60">
    <property type="entry name" value="FAD/NAD(P)-binding domain"/>
    <property type="match status" value="2"/>
</dbReference>
<dbReference type="AlphaFoldDB" id="A0A2T9ZL01"/>
<reference evidence="7 8" key="1">
    <citation type="journal article" date="2018" name="MBio">
        <title>Comparative Genomics Reveals the Core Gene Toolbox for the Fungus-Insect Symbiosis.</title>
        <authorList>
            <person name="Wang Y."/>
            <person name="Stata M."/>
            <person name="Wang W."/>
            <person name="Stajich J.E."/>
            <person name="White M.M."/>
            <person name="Moncalvo J.M."/>
        </authorList>
    </citation>
    <scope>NUCLEOTIDE SEQUENCE [LARGE SCALE GENOMIC DNA]</scope>
    <source>
        <strain evidence="7 8">SC-DP-2</strain>
    </source>
</reference>
<dbReference type="STRING" id="133381.A0A2T9ZL01"/>
<evidence type="ECO:0000313" key="8">
    <source>
        <dbReference type="Proteomes" id="UP000245609"/>
    </source>
</evidence>
<dbReference type="OrthoDB" id="202203at2759"/>
<dbReference type="PRINTS" id="PR00368">
    <property type="entry name" value="FADPNR"/>
</dbReference>
<keyword evidence="3" id="KW-0274">FAD</keyword>
<proteinExistence type="inferred from homology"/>
<protein>
    <recommendedName>
        <fullName evidence="6">FAD/NAD(P)-binding domain-containing protein</fullName>
    </recommendedName>
</protein>
<organism evidence="7 8">
    <name type="scientific">Smittium megazygosporum</name>
    <dbReference type="NCBI Taxonomy" id="133381"/>
    <lineage>
        <taxon>Eukaryota</taxon>
        <taxon>Fungi</taxon>
        <taxon>Fungi incertae sedis</taxon>
        <taxon>Zoopagomycota</taxon>
        <taxon>Kickxellomycotina</taxon>
        <taxon>Harpellomycetes</taxon>
        <taxon>Harpellales</taxon>
        <taxon>Legeriomycetaceae</taxon>
        <taxon>Smittium</taxon>
    </lineage>
</organism>
<evidence type="ECO:0000256" key="1">
    <source>
        <dbReference type="ARBA" id="ARBA00006442"/>
    </source>
</evidence>
<evidence type="ECO:0000313" key="7">
    <source>
        <dbReference type="EMBL" id="PVV05268.1"/>
    </source>
</evidence>
<dbReference type="InterPro" id="IPR023753">
    <property type="entry name" value="FAD/NAD-binding_dom"/>
</dbReference>
<feature type="region of interest" description="Disordered" evidence="5">
    <location>
        <begin position="1"/>
        <end position="37"/>
    </location>
</feature>
<dbReference type="EMBL" id="MBFS01000020">
    <property type="protein sequence ID" value="PVV05268.1"/>
    <property type="molecule type" value="Genomic_DNA"/>
</dbReference>